<dbReference type="AlphaFoldDB" id="A0A2P8GAE3"/>
<organism evidence="1 2">
    <name type="scientific">Chitinophaga ginsengisoli</name>
    <dbReference type="NCBI Taxonomy" id="363837"/>
    <lineage>
        <taxon>Bacteria</taxon>
        <taxon>Pseudomonadati</taxon>
        <taxon>Bacteroidota</taxon>
        <taxon>Chitinophagia</taxon>
        <taxon>Chitinophagales</taxon>
        <taxon>Chitinophagaceae</taxon>
        <taxon>Chitinophaga</taxon>
    </lineage>
</organism>
<accession>A0A2P8GAE3</accession>
<comment type="caution">
    <text evidence="1">The sequence shown here is derived from an EMBL/GenBank/DDBJ whole genome shotgun (WGS) entry which is preliminary data.</text>
</comment>
<protein>
    <recommendedName>
        <fullName evidence="3">Zinc finger protein</fullName>
    </recommendedName>
</protein>
<dbReference type="RefSeq" id="WP_106602764.1">
    <property type="nucleotide sequence ID" value="NZ_PYGK01000005.1"/>
</dbReference>
<dbReference type="OrthoDB" id="886726at2"/>
<evidence type="ECO:0000313" key="1">
    <source>
        <dbReference type="EMBL" id="PSL30933.1"/>
    </source>
</evidence>
<reference evidence="1 2" key="1">
    <citation type="submission" date="2018-03" db="EMBL/GenBank/DDBJ databases">
        <title>Genomic Encyclopedia of Archaeal and Bacterial Type Strains, Phase II (KMG-II): from individual species to whole genera.</title>
        <authorList>
            <person name="Goeker M."/>
        </authorList>
    </citation>
    <scope>NUCLEOTIDE SEQUENCE [LARGE SCALE GENOMIC DNA]</scope>
    <source>
        <strain evidence="1 2">DSM 18107</strain>
    </source>
</reference>
<evidence type="ECO:0008006" key="3">
    <source>
        <dbReference type="Google" id="ProtNLM"/>
    </source>
</evidence>
<dbReference type="EMBL" id="PYGK01000005">
    <property type="protein sequence ID" value="PSL30933.1"/>
    <property type="molecule type" value="Genomic_DNA"/>
</dbReference>
<keyword evidence="2" id="KW-1185">Reference proteome</keyword>
<proteinExistence type="predicted"/>
<name>A0A2P8GAE3_9BACT</name>
<gene>
    <name evidence="1" type="ORF">CLV42_105294</name>
</gene>
<evidence type="ECO:0000313" key="2">
    <source>
        <dbReference type="Proteomes" id="UP000240978"/>
    </source>
</evidence>
<sequence length="95" mass="11232">MSQLKEIIYNCKKATSLIERKEIGRLTLRESVELKIHLAFCSVCRIFRRQSITINSMVKMLFNDAQQRQTKLDDTFKKSLQERIEDKLNKNGKKL</sequence>
<dbReference type="Proteomes" id="UP000240978">
    <property type="component" value="Unassembled WGS sequence"/>
</dbReference>